<evidence type="ECO:0000313" key="17">
    <source>
        <dbReference type="Proteomes" id="UP000606274"/>
    </source>
</evidence>
<dbReference type="GO" id="GO:1990404">
    <property type="term" value="F:NAD+-protein mono-ADP-ribosyltransferase activity"/>
    <property type="evidence" value="ECO:0007669"/>
    <property type="project" value="TreeGrafter"/>
</dbReference>
<sequence>MAEEAASVIGLICSRLGSVEFETLVQEAAVADLETVIEKSESLTIIQKNTNKTVLITSKLRRCRGECGETCSDLHLCKFYLLGQCNIHRCKYGHSLETQHNSEVLHQHGFQDLNRDQLRVILLLNDGSLLPNVCVAYNKGSDEFGKCPEKEACSRLHICEKYIRGQCDGSSECKRCHDFYEPHPWETLKARGVGGQLVGSLLLIYRNILTLREHRNAQGRSWTRSKENPKSGVRAKVSLQTNTDDVICLFSIRGICKREKCWRVHFGLPYKWEMEMDGVWMDLHNSEAIERDYCDPAKTQSVGCEPVRFDTMTRGLHRVRRLSTVSSVMEPNFRHTTKWIWYWKNEYNSWIQYGSVKEMHRLSSITSDELEKKYLHYLEDKTHEMVKFTAGKHCYELNFRDMKQRNDLSSSERAVRRRPFFVSLFDIRTTRIRRVPNSSSHLGVPGFWDKSAIPDSGFQRVFLDASHRDYIRVQELFNKTMKEFNILTIERVQNKELWEDFQTKKERMKKANSDKKYGEAERLLFHGTNARNIDAICRQNFDMKESGANATVYGEGCYFSRDAKYSTDYTDRYGDRSMFACRVLVGQYAKGAPHFRRPPSRDAAGNLYDSCVNTVHEPTIYVIFDRSQVYPEFLITYEKSSIPKDIRVICSNVSESSGISASDVMSWDILSSASISTTRSPSDPAANPDKDVFLETNDAKSLTNVVTGAPKTDSKSSCDLTSHSRLLREFDQSLRTSKTIPGLTHLDPSSLTGNRAPSGIEETLQETVTACTSNSLDPSPRSPDKPKNLDASSITFFTEIENKTSKPSCAPGYNPSRSGSSSSSHETWSSRDVDQSFHIADDKLNVIQSACKFGSELSFGSTNTPEELFPPKPAQVSSSSSTSTGKSAQVLAISVRNPETFKQRSNPDLVATQRSSAHREAVRSNHSHPLSAAPDLEIHSSGTPFSIIPVFSDLSVTYRAGSSSAPEPSLSEGFSSVSFNGTQPPDVSAKQPPAKSPNPQNVPQAQSVKSSECVVQ</sequence>
<keyword evidence="6" id="KW-0677">Repeat</keyword>
<feature type="region of interest" description="Disordered" evidence="12">
    <location>
        <begin position="864"/>
        <end position="888"/>
    </location>
</feature>
<gene>
    <name evidence="16" type="ORF">HF521_007970</name>
</gene>
<keyword evidence="5 11" id="KW-0479">Metal-binding</keyword>
<dbReference type="SUPFAM" id="SSF117839">
    <property type="entry name" value="WWE domain"/>
    <property type="match status" value="1"/>
</dbReference>
<evidence type="ECO:0000256" key="1">
    <source>
        <dbReference type="ARBA" id="ARBA00004123"/>
    </source>
</evidence>
<evidence type="ECO:0000256" key="2">
    <source>
        <dbReference type="ARBA" id="ARBA00004496"/>
    </source>
</evidence>
<keyword evidence="4" id="KW-0597">Phosphoprotein</keyword>
<dbReference type="OrthoDB" id="6133115at2759"/>
<keyword evidence="17" id="KW-1185">Reference proteome</keyword>
<feature type="compositionally biased region" description="Low complexity" evidence="12">
    <location>
        <begin position="816"/>
        <end position="827"/>
    </location>
</feature>
<evidence type="ECO:0000259" key="13">
    <source>
        <dbReference type="PROSITE" id="PS50103"/>
    </source>
</evidence>
<dbReference type="Pfam" id="PF23466">
    <property type="entry name" value="WWE_4"/>
    <property type="match status" value="1"/>
</dbReference>
<evidence type="ECO:0000256" key="7">
    <source>
        <dbReference type="ARBA" id="ARBA00022771"/>
    </source>
</evidence>
<organism evidence="16 17">
    <name type="scientific">Silurus meridionalis</name>
    <name type="common">Southern catfish</name>
    <name type="synonym">Silurus soldatovi meridionalis</name>
    <dbReference type="NCBI Taxonomy" id="175797"/>
    <lineage>
        <taxon>Eukaryota</taxon>
        <taxon>Metazoa</taxon>
        <taxon>Chordata</taxon>
        <taxon>Craniata</taxon>
        <taxon>Vertebrata</taxon>
        <taxon>Euteleostomi</taxon>
        <taxon>Actinopterygii</taxon>
        <taxon>Neopterygii</taxon>
        <taxon>Teleostei</taxon>
        <taxon>Ostariophysi</taxon>
        <taxon>Siluriformes</taxon>
        <taxon>Siluridae</taxon>
        <taxon>Silurus</taxon>
    </lineage>
</organism>
<name>A0A8T0AQA6_SILME</name>
<dbReference type="AlphaFoldDB" id="A0A8T0AQA6"/>
<dbReference type="GO" id="GO:0008270">
    <property type="term" value="F:zinc ion binding"/>
    <property type="evidence" value="ECO:0007669"/>
    <property type="project" value="UniProtKB-KW"/>
</dbReference>
<evidence type="ECO:0000256" key="8">
    <source>
        <dbReference type="ARBA" id="ARBA00022833"/>
    </source>
</evidence>
<dbReference type="PROSITE" id="PS51059">
    <property type="entry name" value="PARP_CATALYTIC"/>
    <property type="match status" value="1"/>
</dbReference>
<evidence type="ECO:0000259" key="14">
    <source>
        <dbReference type="PROSITE" id="PS50918"/>
    </source>
</evidence>
<dbReference type="Gene3D" id="3.30.720.50">
    <property type="match status" value="1"/>
</dbReference>
<reference evidence="16" key="1">
    <citation type="submission" date="2020-08" db="EMBL/GenBank/DDBJ databases">
        <title>Chromosome-level assembly of Southern catfish (Silurus meridionalis) provides insights into visual adaptation to the nocturnal and benthic lifestyles.</title>
        <authorList>
            <person name="Zhang Y."/>
            <person name="Wang D."/>
            <person name="Peng Z."/>
        </authorList>
    </citation>
    <scope>NUCLEOTIDE SEQUENCE</scope>
    <source>
        <strain evidence="16">SWU-2019-XX</strain>
        <tissue evidence="16">Muscle</tissue>
    </source>
</reference>
<dbReference type="GO" id="GO:0005737">
    <property type="term" value="C:cytoplasm"/>
    <property type="evidence" value="ECO:0007669"/>
    <property type="project" value="UniProtKB-SubCell"/>
</dbReference>
<evidence type="ECO:0000256" key="10">
    <source>
        <dbReference type="ARBA" id="ARBA00024347"/>
    </source>
</evidence>
<evidence type="ECO:0000256" key="11">
    <source>
        <dbReference type="PROSITE-ProRule" id="PRU00723"/>
    </source>
</evidence>
<feature type="compositionally biased region" description="Polar residues" evidence="12">
    <location>
        <begin position="997"/>
        <end position="1010"/>
    </location>
</feature>
<dbReference type="EMBL" id="JABFDY010000018">
    <property type="protein sequence ID" value="KAF7694217.1"/>
    <property type="molecule type" value="Genomic_DNA"/>
</dbReference>
<dbReference type="InterPro" id="IPR000571">
    <property type="entry name" value="Znf_CCCH"/>
</dbReference>
<dbReference type="SMART" id="SM00356">
    <property type="entry name" value="ZnF_C3H1"/>
    <property type="match status" value="3"/>
</dbReference>
<evidence type="ECO:0000259" key="15">
    <source>
        <dbReference type="PROSITE" id="PS51059"/>
    </source>
</evidence>
<evidence type="ECO:0008006" key="18">
    <source>
        <dbReference type="Google" id="ProtNLM"/>
    </source>
</evidence>
<keyword evidence="3" id="KW-0963">Cytoplasm</keyword>
<feature type="region of interest" description="Disordered" evidence="12">
    <location>
        <begin position="771"/>
        <end position="790"/>
    </location>
</feature>
<proteinExistence type="inferred from homology"/>
<dbReference type="Pfam" id="PF25261">
    <property type="entry name" value="zf-CCCH_PARP12"/>
    <property type="match status" value="1"/>
</dbReference>
<evidence type="ECO:0000256" key="5">
    <source>
        <dbReference type="ARBA" id="ARBA00022723"/>
    </source>
</evidence>
<feature type="domain" description="PARP catalytic" evidence="15">
    <location>
        <begin position="444"/>
        <end position="658"/>
    </location>
</feature>
<keyword evidence="8 11" id="KW-0862">Zinc</keyword>
<dbReference type="InterPro" id="IPR051712">
    <property type="entry name" value="ARTD-AVP"/>
</dbReference>
<evidence type="ECO:0000256" key="6">
    <source>
        <dbReference type="ARBA" id="ARBA00022737"/>
    </source>
</evidence>
<feature type="domain" description="C3H1-type" evidence="13">
    <location>
        <begin position="76"/>
        <end position="97"/>
    </location>
</feature>
<dbReference type="Proteomes" id="UP000606274">
    <property type="component" value="Unassembled WGS sequence"/>
</dbReference>
<keyword evidence="7 11" id="KW-0863">Zinc-finger</keyword>
<dbReference type="InterPro" id="IPR012317">
    <property type="entry name" value="Poly(ADP-ribose)pol_cat_dom"/>
</dbReference>
<comment type="similarity">
    <text evidence="10">Belongs to the ARTD/PARP family.</text>
</comment>
<feature type="region of interest" description="Disordered" evidence="12">
    <location>
        <begin position="738"/>
        <end position="757"/>
    </location>
</feature>
<evidence type="ECO:0000256" key="9">
    <source>
        <dbReference type="ARBA" id="ARBA00023242"/>
    </source>
</evidence>
<feature type="region of interest" description="Disordered" evidence="12">
    <location>
        <begin position="959"/>
        <end position="1016"/>
    </location>
</feature>
<dbReference type="PANTHER" id="PTHR45740">
    <property type="entry name" value="POLY [ADP-RIBOSE] POLYMERASE"/>
    <property type="match status" value="1"/>
</dbReference>
<dbReference type="PANTHER" id="PTHR45740:SF15">
    <property type="entry name" value="ZINC FINGER CCCH TYPE DOMAIN CONTAINING 1-LIKE"/>
    <property type="match status" value="1"/>
</dbReference>
<dbReference type="PROSITE" id="PS50103">
    <property type="entry name" value="ZF_C3H1"/>
    <property type="match status" value="1"/>
</dbReference>
<evidence type="ECO:0000256" key="12">
    <source>
        <dbReference type="SAM" id="MobiDB-lite"/>
    </source>
</evidence>
<comment type="subcellular location">
    <subcellularLocation>
        <location evidence="2">Cytoplasm</location>
    </subcellularLocation>
    <subcellularLocation>
        <location evidence="1">Nucleus</location>
    </subcellularLocation>
</comment>
<feature type="compositionally biased region" description="Polar residues" evidence="12">
    <location>
        <begin position="960"/>
        <end position="985"/>
    </location>
</feature>
<accession>A0A8T0AQA6</accession>
<dbReference type="GO" id="GO:0003950">
    <property type="term" value="F:NAD+ poly-ADP-ribosyltransferase activity"/>
    <property type="evidence" value="ECO:0007669"/>
    <property type="project" value="InterPro"/>
</dbReference>
<evidence type="ECO:0000313" key="16">
    <source>
        <dbReference type="EMBL" id="KAF7694217.1"/>
    </source>
</evidence>
<feature type="domain" description="WWE" evidence="14">
    <location>
        <begin position="327"/>
        <end position="417"/>
    </location>
</feature>
<dbReference type="InterPro" id="IPR037197">
    <property type="entry name" value="WWE_dom_sf"/>
</dbReference>
<comment type="caution">
    <text evidence="16">The sequence shown here is derived from an EMBL/GenBank/DDBJ whole genome shotgun (WGS) entry which is preliminary data.</text>
</comment>
<feature type="region of interest" description="Disordered" evidence="12">
    <location>
        <begin position="805"/>
        <end position="829"/>
    </location>
</feature>
<dbReference type="InterPro" id="IPR004170">
    <property type="entry name" value="WWE_dom"/>
</dbReference>
<evidence type="ECO:0000256" key="3">
    <source>
        <dbReference type="ARBA" id="ARBA00022490"/>
    </source>
</evidence>
<dbReference type="PROSITE" id="PS50918">
    <property type="entry name" value="WWE"/>
    <property type="match status" value="1"/>
</dbReference>
<dbReference type="Gene3D" id="3.90.228.10">
    <property type="match status" value="1"/>
</dbReference>
<dbReference type="Gene3D" id="3.30.1370.210">
    <property type="match status" value="1"/>
</dbReference>
<dbReference type="CDD" id="cd01439">
    <property type="entry name" value="TCCD_inducible_PARP_like"/>
    <property type="match status" value="1"/>
</dbReference>
<feature type="region of interest" description="Disordered" evidence="12">
    <location>
        <begin position="904"/>
        <end position="935"/>
    </location>
</feature>
<evidence type="ECO:0000256" key="4">
    <source>
        <dbReference type="ARBA" id="ARBA00022553"/>
    </source>
</evidence>
<dbReference type="SUPFAM" id="SSF56399">
    <property type="entry name" value="ADP-ribosylation"/>
    <property type="match status" value="1"/>
</dbReference>
<protein>
    <recommendedName>
        <fullName evidence="18">Poly [ADP-ribose] polymerase</fullName>
    </recommendedName>
</protein>
<dbReference type="InterPro" id="IPR057602">
    <property type="entry name" value="Zfn-CCCH_PARP12"/>
</dbReference>
<keyword evidence="9" id="KW-0539">Nucleus</keyword>
<dbReference type="GO" id="GO:0005634">
    <property type="term" value="C:nucleus"/>
    <property type="evidence" value="ECO:0007669"/>
    <property type="project" value="UniProtKB-SubCell"/>
</dbReference>
<dbReference type="Pfam" id="PF00644">
    <property type="entry name" value="PARP"/>
    <property type="match status" value="1"/>
</dbReference>
<dbReference type="Pfam" id="PF02825">
    <property type="entry name" value="WWE"/>
    <property type="match status" value="1"/>
</dbReference>
<feature type="zinc finger region" description="C3H1-type" evidence="11">
    <location>
        <begin position="76"/>
        <end position="97"/>
    </location>
</feature>